<reference evidence="7 8" key="1">
    <citation type="submission" date="2023-12" db="EMBL/GenBank/DDBJ databases">
        <title>Genome sequencing and assembly of bacterial species from a model synthetic community.</title>
        <authorList>
            <person name="Hogle S.L."/>
        </authorList>
    </citation>
    <scope>NUCLEOTIDE SEQUENCE [LARGE SCALE GENOMIC DNA]</scope>
    <source>
        <strain evidence="7 8">HAMBI 2494</strain>
    </source>
</reference>
<keyword evidence="4" id="KW-0812">Transmembrane</keyword>
<dbReference type="PANTHER" id="PTHR43531:SF14">
    <property type="entry name" value="METHYL-ACCEPTING CHEMOTAXIS PROTEIN I-RELATED"/>
    <property type="match status" value="1"/>
</dbReference>
<feature type="domain" description="HAMP" evidence="6">
    <location>
        <begin position="212"/>
        <end position="264"/>
    </location>
</feature>
<dbReference type="InterPro" id="IPR024478">
    <property type="entry name" value="HlyB_4HB_MCP"/>
</dbReference>
<keyword evidence="4" id="KW-0472">Membrane</keyword>
<gene>
    <name evidence="7" type="ORF">U0042_02145</name>
</gene>
<dbReference type="Proteomes" id="UP001325479">
    <property type="component" value="Chromosome"/>
</dbReference>
<dbReference type="InterPro" id="IPR004090">
    <property type="entry name" value="Chemotax_Me-accpt_rcpt"/>
</dbReference>
<evidence type="ECO:0000256" key="3">
    <source>
        <dbReference type="PROSITE-ProRule" id="PRU00284"/>
    </source>
</evidence>
<evidence type="ECO:0000313" key="7">
    <source>
        <dbReference type="EMBL" id="WQD78532.1"/>
    </source>
</evidence>
<evidence type="ECO:0000259" key="5">
    <source>
        <dbReference type="PROSITE" id="PS50111"/>
    </source>
</evidence>
<sequence>MYLGNMKIGVRLGAGFGFVLLLMTALIVVGLVRLTSIGTINDRLVGREWVKADAAHTIDVLTRANARGTMELFVTTDASKVAAIYERIDGNKKAITEALNTLGTLAESPEEKAQLEQTTVARVAYVKSFSEVAQLLKDGKRDEATATLNGATLPALDTLQARIKDMVDWQTQLVKASAARGRQDIDSARHLMVELGVAAVLMGIGFAWAITRSITHPLGEAVRVARTVASGDLTSHIDVRTNDETGQLLHSLKDMNESLKQIVRKVHHGADTIASASSQIANGNLDLSSRTEEQASSLEETVASMEQLTSTVRQNADNARQADHLARSASEVAVKGGAVVRQVVGTMNDIKVSAGKMVDIIGVIDGIAFQTNILALNAAVEAARAGEDGRGFAVVAGEVRNLAQRSAVAAREIKELIGGSVANVDMGGELVAQAGATMDEILHSVQRVTDIMGNITAASEEQSLGIEQINQAMGQMDQVTQQNAALVEEAAAAAGSLHEQANQLALTVGAFKVEGANPAFA</sequence>
<protein>
    <submittedName>
        <fullName evidence="7">Methyl-accepting chemotaxis protein</fullName>
    </submittedName>
</protein>
<evidence type="ECO:0000313" key="8">
    <source>
        <dbReference type="Proteomes" id="UP001325479"/>
    </source>
</evidence>
<dbReference type="Pfam" id="PF00672">
    <property type="entry name" value="HAMP"/>
    <property type="match status" value="1"/>
</dbReference>
<dbReference type="Gene3D" id="1.10.287.950">
    <property type="entry name" value="Methyl-accepting chemotaxis protein"/>
    <property type="match status" value="1"/>
</dbReference>
<keyword evidence="8" id="KW-1185">Reference proteome</keyword>
<feature type="transmembrane region" description="Helical" evidence="4">
    <location>
        <begin position="12"/>
        <end position="34"/>
    </location>
</feature>
<organism evidence="7 8">
    <name type="scientific">Paraburkholderia kururiensis</name>
    <dbReference type="NCBI Taxonomy" id="984307"/>
    <lineage>
        <taxon>Bacteria</taxon>
        <taxon>Pseudomonadati</taxon>
        <taxon>Pseudomonadota</taxon>
        <taxon>Betaproteobacteria</taxon>
        <taxon>Burkholderiales</taxon>
        <taxon>Burkholderiaceae</taxon>
        <taxon>Paraburkholderia</taxon>
    </lineage>
</organism>
<dbReference type="RefSeq" id="WP_114809656.1">
    <property type="nucleotide sequence ID" value="NZ_CP139965.1"/>
</dbReference>
<dbReference type="SMART" id="SM00304">
    <property type="entry name" value="HAMP"/>
    <property type="match status" value="1"/>
</dbReference>
<dbReference type="InterPro" id="IPR004089">
    <property type="entry name" value="MCPsignal_dom"/>
</dbReference>
<keyword evidence="3" id="KW-0807">Transducer</keyword>
<name>A0ABZ0WMC8_9BURK</name>
<dbReference type="Pfam" id="PF00015">
    <property type="entry name" value="MCPsignal"/>
    <property type="match status" value="1"/>
</dbReference>
<dbReference type="CDD" id="cd19411">
    <property type="entry name" value="MCP2201-like_sensor"/>
    <property type="match status" value="1"/>
</dbReference>
<dbReference type="PANTHER" id="PTHR43531">
    <property type="entry name" value="PROTEIN ICFG"/>
    <property type="match status" value="1"/>
</dbReference>
<dbReference type="CDD" id="cd06225">
    <property type="entry name" value="HAMP"/>
    <property type="match status" value="1"/>
</dbReference>
<keyword evidence="4" id="KW-1133">Transmembrane helix</keyword>
<dbReference type="PRINTS" id="PR00260">
    <property type="entry name" value="CHEMTRNSDUCR"/>
</dbReference>
<dbReference type="SUPFAM" id="SSF58104">
    <property type="entry name" value="Methyl-accepting chemotaxis protein (MCP) signaling domain"/>
    <property type="match status" value="1"/>
</dbReference>
<keyword evidence="1" id="KW-0488">Methylation</keyword>
<feature type="domain" description="Methyl-accepting transducer" evidence="5">
    <location>
        <begin position="269"/>
        <end position="498"/>
    </location>
</feature>
<dbReference type="InterPro" id="IPR003660">
    <property type="entry name" value="HAMP_dom"/>
</dbReference>
<dbReference type="PROSITE" id="PS50885">
    <property type="entry name" value="HAMP"/>
    <property type="match status" value="1"/>
</dbReference>
<evidence type="ECO:0000256" key="2">
    <source>
        <dbReference type="ARBA" id="ARBA00029447"/>
    </source>
</evidence>
<dbReference type="Pfam" id="PF12729">
    <property type="entry name" value="4HB_MCP_1"/>
    <property type="match status" value="1"/>
</dbReference>
<comment type="similarity">
    <text evidence="2">Belongs to the methyl-accepting chemotaxis (MCP) protein family.</text>
</comment>
<feature type="transmembrane region" description="Helical" evidence="4">
    <location>
        <begin position="191"/>
        <end position="210"/>
    </location>
</feature>
<dbReference type="CDD" id="cd11386">
    <property type="entry name" value="MCP_signal"/>
    <property type="match status" value="1"/>
</dbReference>
<evidence type="ECO:0000256" key="4">
    <source>
        <dbReference type="SAM" id="Phobius"/>
    </source>
</evidence>
<accession>A0ABZ0WMC8</accession>
<dbReference type="SMART" id="SM00283">
    <property type="entry name" value="MA"/>
    <property type="match status" value="1"/>
</dbReference>
<dbReference type="PROSITE" id="PS50111">
    <property type="entry name" value="CHEMOTAXIS_TRANSDUC_2"/>
    <property type="match status" value="1"/>
</dbReference>
<evidence type="ECO:0000259" key="6">
    <source>
        <dbReference type="PROSITE" id="PS50885"/>
    </source>
</evidence>
<proteinExistence type="inferred from homology"/>
<evidence type="ECO:0000256" key="1">
    <source>
        <dbReference type="ARBA" id="ARBA00022481"/>
    </source>
</evidence>
<dbReference type="InterPro" id="IPR051310">
    <property type="entry name" value="MCP_chemotaxis"/>
</dbReference>
<dbReference type="EMBL" id="CP139965">
    <property type="protein sequence ID" value="WQD78532.1"/>
    <property type="molecule type" value="Genomic_DNA"/>
</dbReference>
<dbReference type="InterPro" id="IPR047347">
    <property type="entry name" value="YvaQ-like_sensor"/>
</dbReference>